<reference evidence="9" key="2">
    <citation type="submission" date="2017-02" db="UniProtKB">
        <authorList>
            <consortium name="WormBaseParasite"/>
        </authorList>
    </citation>
    <scope>IDENTIFICATION</scope>
</reference>
<protein>
    <submittedName>
        <fullName evidence="9">Rad21_Rec8 domain-containing protein</fullName>
    </submittedName>
</protein>
<dbReference type="GO" id="GO:0007062">
    <property type="term" value="P:sister chromatid cohesion"/>
    <property type="evidence" value="ECO:0007669"/>
    <property type="project" value="InterPro"/>
</dbReference>
<dbReference type="GO" id="GO:0005634">
    <property type="term" value="C:nucleus"/>
    <property type="evidence" value="ECO:0007669"/>
    <property type="project" value="UniProtKB-SubCell"/>
</dbReference>
<dbReference type="InterPro" id="IPR036390">
    <property type="entry name" value="WH_DNA-bd_sf"/>
</dbReference>
<dbReference type="Gene3D" id="1.10.10.580">
    <property type="entry name" value="Structural maintenance of chromosome 1. Chain E"/>
    <property type="match status" value="1"/>
</dbReference>
<keyword evidence="8" id="KW-1185">Reference proteome</keyword>
<dbReference type="STRING" id="6313.A0A0K0D3F8"/>
<accession>A0A0K0D3F8</accession>
<evidence type="ECO:0000313" key="8">
    <source>
        <dbReference type="Proteomes" id="UP000035642"/>
    </source>
</evidence>
<comment type="similarity">
    <text evidence="3">Belongs to the rad21 family.</text>
</comment>
<dbReference type="PANTHER" id="PTHR12585">
    <property type="entry name" value="SCC1 / RAD21 FAMILY MEMBER"/>
    <property type="match status" value="1"/>
</dbReference>
<keyword evidence="4" id="KW-0158">Chromosome</keyword>
<dbReference type="GO" id="GO:0008278">
    <property type="term" value="C:cohesin complex"/>
    <property type="evidence" value="ECO:0007669"/>
    <property type="project" value="InterPro"/>
</dbReference>
<evidence type="ECO:0000259" key="7">
    <source>
        <dbReference type="Pfam" id="PF04824"/>
    </source>
</evidence>
<proteinExistence type="inferred from homology"/>
<organism evidence="8 9">
    <name type="scientific">Angiostrongylus cantonensis</name>
    <name type="common">Rat lungworm</name>
    <dbReference type="NCBI Taxonomy" id="6313"/>
    <lineage>
        <taxon>Eukaryota</taxon>
        <taxon>Metazoa</taxon>
        <taxon>Ecdysozoa</taxon>
        <taxon>Nematoda</taxon>
        <taxon>Chromadorea</taxon>
        <taxon>Rhabditida</taxon>
        <taxon>Rhabditina</taxon>
        <taxon>Rhabditomorpha</taxon>
        <taxon>Strongyloidea</taxon>
        <taxon>Metastrongylidae</taxon>
        <taxon>Angiostrongylus</taxon>
    </lineage>
</organism>
<dbReference type="PANTHER" id="PTHR12585:SF69">
    <property type="entry name" value="FI11703P"/>
    <property type="match status" value="1"/>
</dbReference>
<evidence type="ECO:0000256" key="2">
    <source>
        <dbReference type="ARBA" id="ARBA00004286"/>
    </source>
</evidence>
<name>A0A0K0D3F8_ANGCA</name>
<evidence type="ECO:0000256" key="5">
    <source>
        <dbReference type="ARBA" id="ARBA00023242"/>
    </source>
</evidence>
<evidence type="ECO:0000256" key="1">
    <source>
        <dbReference type="ARBA" id="ARBA00004123"/>
    </source>
</evidence>
<dbReference type="InterPro" id="IPR006909">
    <property type="entry name" value="Rad21/Rec8_C_eu"/>
</dbReference>
<comment type="subcellular location">
    <subcellularLocation>
        <location evidence="2">Chromosome</location>
    </subcellularLocation>
    <subcellularLocation>
        <location evidence="1">Nucleus</location>
    </subcellularLocation>
</comment>
<dbReference type="InterPro" id="IPR023093">
    <property type="entry name" value="ScpA-like_C"/>
</dbReference>
<dbReference type="FunFam" id="1.10.10.580:FF:000001">
    <property type="entry name" value="double-strand-break repair protein rad21 homolog"/>
    <property type="match status" value="1"/>
</dbReference>
<reference evidence="8" key="1">
    <citation type="submission" date="2012-09" db="EMBL/GenBank/DDBJ databases">
        <authorList>
            <person name="Martin A.A."/>
        </authorList>
    </citation>
    <scope>NUCLEOTIDE SEQUENCE</scope>
</reference>
<sequence>MVADLQNTHLDVSAVKDAEDLFYPLSEKRKRKSDGRTAEEDDGADGDEDHRWSKRTQNVLNSIVTKLRVTGESQIALSDLLTKGATRKTAAQKFYTLLVLKKSQAINVEQHGPYEDIIISAGPNIAQTVGK</sequence>
<evidence type="ECO:0000256" key="6">
    <source>
        <dbReference type="SAM" id="MobiDB-lite"/>
    </source>
</evidence>
<feature type="domain" description="Rad21/Rec8-like protein C-terminal eukaryotic" evidence="7">
    <location>
        <begin position="73"/>
        <end position="124"/>
    </location>
</feature>
<evidence type="ECO:0000256" key="4">
    <source>
        <dbReference type="ARBA" id="ARBA00022454"/>
    </source>
</evidence>
<evidence type="ECO:0000313" key="9">
    <source>
        <dbReference type="WBParaSite" id="ACAC_0000460301-mRNA-1"/>
    </source>
</evidence>
<keyword evidence="5" id="KW-0539">Nucleus</keyword>
<dbReference type="AlphaFoldDB" id="A0A0K0D3F8"/>
<dbReference type="SUPFAM" id="SSF46785">
    <property type="entry name" value="Winged helix' DNA-binding domain"/>
    <property type="match status" value="1"/>
</dbReference>
<dbReference type="WBParaSite" id="ACAC_0000460301-mRNA-1">
    <property type="protein sequence ID" value="ACAC_0000460301-mRNA-1"/>
    <property type="gene ID" value="ACAC_0000460301"/>
</dbReference>
<dbReference type="GO" id="GO:0003682">
    <property type="term" value="F:chromatin binding"/>
    <property type="evidence" value="ECO:0007669"/>
    <property type="project" value="TreeGrafter"/>
</dbReference>
<dbReference type="Proteomes" id="UP000035642">
    <property type="component" value="Unassembled WGS sequence"/>
</dbReference>
<dbReference type="GO" id="GO:1990414">
    <property type="term" value="P:replication-born double-strand break repair via sister chromatid exchange"/>
    <property type="evidence" value="ECO:0007669"/>
    <property type="project" value="TreeGrafter"/>
</dbReference>
<dbReference type="Pfam" id="PF04824">
    <property type="entry name" value="Rad21_Rec8"/>
    <property type="match status" value="1"/>
</dbReference>
<evidence type="ECO:0000256" key="3">
    <source>
        <dbReference type="ARBA" id="ARBA00009870"/>
    </source>
</evidence>
<dbReference type="InterPro" id="IPR039781">
    <property type="entry name" value="Rad21/Rec8-like"/>
</dbReference>
<feature type="region of interest" description="Disordered" evidence="6">
    <location>
        <begin position="26"/>
        <end position="53"/>
    </location>
</feature>